<comment type="caution">
    <text evidence="1">The sequence shown here is derived from an EMBL/GenBank/DDBJ whole genome shotgun (WGS) entry which is preliminary data.</text>
</comment>
<proteinExistence type="predicted"/>
<name>A0ACC0U0J8_9AGAM</name>
<protein>
    <submittedName>
        <fullName evidence="1">Uncharacterized protein</fullName>
    </submittedName>
</protein>
<sequence>MDKTIVTLLCCVLRYHRFIRISGARAPSRTPWRRVPVPSSSREDKEVKLEGQTAGVGSCREGLLPQERFFRPWLLLLLLPLGTHPQPRTTLPRAELHLLNPWTLTRATQILYDVPQCIPVGGARLARCDPKGRGDGLRDIPDDFALLEGVSGDERPRDLPLHDEIDRLASPVFWTQRRHDVRRETTRVPEVQGEFLGHRDAAGKAPYARADLPPRKIGSCGGVHGGGDENEFKARAYKENETRIEEGPVKRQRKMWVGGQTTRRVFIGRVGRRGQESRIALRPPRAGPTMPYRGESKRQRRSLCKR</sequence>
<keyword evidence="2" id="KW-1185">Reference proteome</keyword>
<reference evidence="1" key="1">
    <citation type="submission" date="2021-03" db="EMBL/GenBank/DDBJ databases">
        <title>Evolutionary priming and transition to the ectomycorrhizal habit in an iconic lineage of mushroom-forming fungi: is preadaptation a requirement?</title>
        <authorList>
            <consortium name="DOE Joint Genome Institute"/>
            <person name="Looney B.P."/>
            <person name="Miyauchi S."/>
            <person name="Morin E."/>
            <person name="Drula E."/>
            <person name="Courty P.E."/>
            <person name="Chicoki N."/>
            <person name="Fauchery L."/>
            <person name="Kohler A."/>
            <person name="Kuo A."/>
            <person name="LaButti K."/>
            <person name="Pangilinan J."/>
            <person name="Lipzen A."/>
            <person name="Riley R."/>
            <person name="Andreopoulos W."/>
            <person name="He G."/>
            <person name="Johnson J."/>
            <person name="Barry K.W."/>
            <person name="Grigoriev I.V."/>
            <person name="Nagy L."/>
            <person name="Hibbett D."/>
            <person name="Henrissat B."/>
            <person name="Matheny P.B."/>
            <person name="Labbe J."/>
            <person name="Martin A.F."/>
        </authorList>
    </citation>
    <scope>NUCLEOTIDE SEQUENCE</scope>
    <source>
        <strain evidence="1">BPL698</strain>
    </source>
</reference>
<evidence type="ECO:0000313" key="2">
    <source>
        <dbReference type="Proteomes" id="UP001207468"/>
    </source>
</evidence>
<dbReference type="EMBL" id="JAGFNK010000268">
    <property type="protein sequence ID" value="KAI9454710.1"/>
    <property type="molecule type" value="Genomic_DNA"/>
</dbReference>
<evidence type="ECO:0000313" key="1">
    <source>
        <dbReference type="EMBL" id="KAI9454710.1"/>
    </source>
</evidence>
<gene>
    <name evidence="1" type="ORF">F5148DRAFT_1228794</name>
</gene>
<organism evidence="1 2">
    <name type="scientific">Russula earlei</name>
    <dbReference type="NCBI Taxonomy" id="71964"/>
    <lineage>
        <taxon>Eukaryota</taxon>
        <taxon>Fungi</taxon>
        <taxon>Dikarya</taxon>
        <taxon>Basidiomycota</taxon>
        <taxon>Agaricomycotina</taxon>
        <taxon>Agaricomycetes</taxon>
        <taxon>Russulales</taxon>
        <taxon>Russulaceae</taxon>
        <taxon>Russula</taxon>
    </lineage>
</organism>
<accession>A0ACC0U0J8</accession>
<dbReference type="Proteomes" id="UP001207468">
    <property type="component" value="Unassembled WGS sequence"/>
</dbReference>